<dbReference type="GO" id="GO:0031573">
    <property type="term" value="P:mitotic intra-S DNA damage checkpoint signaling"/>
    <property type="evidence" value="ECO:0007669"/>
    <property type="project" value="TreeGrafter"/>
</dbReference>
<protein>
    <recommendedName>
        <fullName evidence="6">DNA repair protein rad9</fullName>
    </recommendedName>
</protein>
<evidence type="ECO:0000256" key="2">
    <source>
        <dbReference type="PIRNR" id="PIRNR009303"/>
    </source>
</evidence>
<evidence type="ECO:0000313" key="4">
    <source>
        <dbReference type="EMBL" id="KAK5577167.1"/>
    </source>
</evidence>
<feature type="compositionally biased region" description="Low complexity" evidence="3">
    <location>
        <begin position="260"/>
        <end position="296"/>
    </location>
</feature>
<evidence type="ECO:0000313" key="5">
    <source>
        <dbReference type="Proteomes" id="UP001344447"/>
    </source>
</evidence>
<feature type="region of interest" description="Disordered" evidence="3">
    <location>
        <begin position="260"/>
        <end position="383"/>
    </location>
</feature>
<dbReference type="InterPro" id="IPR026584">
    <property type="entry name" value="Rad9"/>
</dbReference>
<dbReference type="SUPFAM" id="SSF55979">
    <property type="entry name" value="DNA clamp"/>
    <property type="match status" value="1"/>
</dbReference>
<evidence type="ECO:0000256" key="3">
    <source>
        <dbReference type="SAM" id="MobiDB-lite"/>
    </source>
</evidence>
<organism evidence="4 5">
    <name type="scientific">Dictyostelium firmibasis</name>
    <dbReference type="NCBI Taxonomy" id="79012"/>
    <lineage>
        <taxon>Eukaryota</taxon>
        <taxon>Amoebozoa</taxon>
        <taxon>Evosea</taxon>
        <taxon>Eumycetozoa</taxon>
        <taxon>Dictyostelia</taxon>
        <taxon>Dictyosteliales</taxon>
        <taxon>Dictyosteliaceae</taxon>
        <taxon>Dictyostelium</taxon>
    </lineage>
</organism>
<name>A0AAN7TVV5_9MYCE</name>
<dbReference type="Gene3D" id="3.70.10.10">
    <property type="match status" value="1"/>
</dbReference>
<sequence>MQFVVANRHIKQFSKSLQCISRIGDDLYIEGRKEYIKFTTVNNSKSAFVVFHFSNSFFHSYHLESEEGIQYKAKSKLCFQMFHSLSNIDKCAMKIDTDGKISFYLLCKNGIQKTYSINYELSQLQSAVYNKNSPYRVSVKPKQISECLNYFASNTEEISINLQRDRLLIKSSTDDKRGLKNLYTELILDRNDFDDYDFNGDGEEISFNFKDLKTIMAYVDVINNPCTFFIERGGLPFHINLKYSSTYEVDFVLATLQDNSQQSDDRQQYQQQQPYQQQQQQQQQQQYQPQQYRNSDTVGSSPLSMNIRNTPQQYRNSNTVGSPSIGQSNQQQYSPNENNMYDNDMDTGPMDHDLSPSVNTNYAGDSRTSQLQQQQQQQQIQTHVQQYNNQMPPSSMGSTSSYLTSNSKKPVISYRGLNLEADDDDDDDENGFNQNENEEQNIQTSQNQ</sequence>
<dbReference type="GO" id="GO:0006281">
    <property type="term" value="P:DNA repair"/>
    <property type="evidence" value="ECO:0007669"/>
    <property type="project" value="UniProtKB-UniRule"/>
</dbReference>
<feature type="compositionally biased region" description="Low complexity" evidence="3">
    <location>
        <begin position="370"/>
        <end position="383"/>
    </location>
</feature>
<evidence type="ECO:0000256" key="1">
    <source>
        <dbReference type="ARBA" id="ARBA00008494"/>
    </source>
</evidence>
<accession>A0AAN7TVV5</accession>
<gene>
    <name evidence="4" type="ORF">RB653_002105</name>
</gene>
<dbReference type="InterPro" id="IPR046938">
    <property type="entry name" value="DNA_clamp_sf"/>
</dbReference>
<dbReference type="Proteomes" id="UP001344447">
    <property type="component" value="Unassembled WGS sequence"/>
</dbReference>
<dbReference type="GO" id="GO:0030896">
    <property type="term" value="C:checkpoint clamp complex"/>
    <property type="evidence" value="ECO:0007669"/>
    <property type="project" value="UniProtKB-UniRule"/>
</dbReference>
<reference evidence="4 5" key="1">
    <citation type="submission" date="2023-11" db="EMBL/GenBank/DDBJ databases">
        <title>Dfirmibasis_genome.</title>
        <authorList>
            <person name="Edelbroek B."/>
            <person name="Kjellin J."/>
            <person name="Jerlstrom-Hultqvist J."/>
            <person name="Soderbom F."/>
        </authorList>
    </citation>
    <scope>NUCLEOTIDE SEQUENCE [LARGE SCALE GENOMIC DNA]</scope>
    <source>
        <strain evidence="4 5">TNS-C-14</strain>
    </source>
</reference>
<dbReference type="PANTHER" id="PTHR15237">
    <property type="entry name" value="DNA REPAIR PROTEIN RAD9"/>
    <property type="match status" value="1"/>
</dbReference>
<dbReference type="PANTHER" id="PTHR15237:SF0">
    <property type="entry name" value="CELL CYCLE CHECKPOINT CONTROL PROTEIN"/>
    <property type="match status" value="1"/>
</dbReference>
<comment type="caution">
    <text evidence="4">The sequence shown here is derived from an EMBL/GenBank/DDBJ whole genome shotgun (WGS) entry which is preliminary data.</text>
</comment>
<dbReference type="PIRSF" id="PIRSF009303">
    <property type="entry name" value="Cell_cycle_RAD9"/>
    <property type="match status" value="1"/>
</dbReference>
<feature type="region of interest" description="Disordered" evidence="3">
    <location>
        <begin position="413"/>
        <end position="448"/>
    </location>
</feature>
<dbReference type="InterPro" id="IPR007268">
    <property type="entry name" value="Rad9/Ddc1"/>
</dbReference>
<dbReference type="GO" id="GO:0000076">
    <property type="term" value="P:DNA replication checkpoint signaling"/>
    <property type="evidence" value="ECO:0007669"/>
    <property type="project" value="TreeGrafter"/>
</dbReference>
<dbReference type="Pfam" id="PF04139">
    <property type="entry name" value="Rad9"/>
    <property type="match status" value="1"/>
</dbReference>
<feature type="region of interest" description="Disordered" evidence="3">
    <location>
        <begin position="388"/>
        <end position="407"/>
    </location>
</feature>
<feature type="compositionally biased region" description="Low complexity" evidence="3">
    <location>
        <begin position="431"/>
        <end position="448"/>
    </location>
</feature>
<dbReference type="EMBL" id="JAVFKY010000004">
    <property type="protein sequence ID" value="KAK5577167.1"/>
    <property type="molecule type" value="Genomic_DNA"/>
</dbReference>
<feature type="compositionally biased region" description="Polar residues" evidence="3">
    <location>
        <begin position="356"/>
        <end position="369"/>
    </location>
</feature>
<dbReference type="GO" id="GO:0071479">
    <property type="term" value="P:cellular response to ionizing radiation"/>
    <property type="evidence" value="ECO:0007669"/>
    <property type="project" value="TreeGrafter"/>
</dbReference>
<dbReference type="AlphaFoldDB" id="A0AAN7TVV5"/>
<feature type="compositionally biased region" description="Acidic residues" evidence="3">
    <location>
        <begin position="420"/>
        <end position="430"/>
    </location>
</feature>
<evidence type="ECO:0008006" key="6">
    <source>
        <dbReference type="Google" id="ProtNLM"/>
    </source>
</evidence>
<comment type="similarity">
    <text evidence="1 2">Belongs to the rad9 family.</text>
</comment>
<proteinExistence type="inferred from homology"/>
<feature type="compositionally biased region" description="Polar residues" evidence="3">
    <location>
        <begin position="297"/>
        <end position="341"/>
    </location>
</feature>
<keyword evidence="5" id="KW-1185">Reference proteome</keyword>
<feature type="compositionally biased region" description="Low complexity" evidence="3">
    <location>
        <begin position="394"/>
        <end position="407"/>
    </location>
</feature>